<dbReference type="PROSITE" id="PS51375">
    <property type="entry name" value="PPR"/>
    <property type="match status" value="2"/>
</dbReference>
<comment type="caution">
    <text evidence="4">The sequence shown here is derived from an EMBL/GenBank/DDBJ whole genome shotgun (WGS) entry which is preliminary data.</text>
</comment>
<dbReference type="PANTHER" id="PTHR47941">
    <property type="entry name" value="PENTATRICOPEPTIDE REPEAT-CONTAINING PROTEIN 3, MITOCHONDRIAL"/>
    <property type="match status" value="1"/>
</dbReference>
<dbReference type="InterPro" id="IPR011990">
    <property type="entry name" value="TPR-like_helical_dom_sf"/>
</dbReference>
<dbReference type="EMBL" id="JBEDUW010000006">
    <property type="protein sequence ID" value="KAK9920134.1"/>
    <property type="molecule type" value="Genomic_DNA"/>
</dbReference>
<evidence type="ECO:0000256" key="1">
    <source>
        <dbReference type="ARBA" id="ARBA00007626"/>
    </source>
</evidence>
<feature type="repeat" description="PPR" evidence="3">
    <location>
        <begin position="91"/>
        <end position="126"/>
    </location>
</feature>
<sequence length="191" mass="21910">MTGKPQRFATVFNKIVHRKSQYNHLPRMLNMLITEGFLSQAQEIKAEIVFNDDLPEVVMHTGVMEIYSKANKAKEALRVFQRMIYLGISPNAYTYSVLIKGLSKDPNFLNDAKQYVLEMMDKGMQPNARTYTAVFYAFARLGEDKLNEGKEFVKQIKARGFVANKKAVREVLKDKSEPIVESVIDILFGEY</sequence>
<dbReference type="Proteomes" id="UP001457282">
    <property type="component" value="Unassembled WGS sequence"/>
</dbReference>
<dbReference type="Gene3D" id="1.25.40.10">
    <property type="entry name" value="Tetratricopeptide repeat domain"/>
    <property type="match status" value="2"/>
</dbReference>
<dbReference type="NCBIfam" id="TIGR00756">
    <property type="entry name" value="PPR"/>
    <property type="match status" value="2"/>
</dbReference>
<feature type="repeat" description="PPR" evidence="3">
    <location>
        <begin position="56"/>
        <end position="90"/>
    </location>
</feature>
<dbReference type="AlphaFoldDB" id="A0AAW1W840"/>
<evidence type="ECO:0000256" key="2">
    <source>
        <dbReference type="ARBA" id="ARBA00022737"/>
    </source>
</evidence>
<keyword evidence="5" id="KW-1185">Reference proteome</keyword>
<evidence type="ECO:0000256" key="3">
    <source>
        <dbReference type="PROSITE-ProRule" id="PRU00708"/>
    </source>
</evidence>
<keyword evidence="2" id="KW-0677">Repeat</keyword>
<dbReference type="InterPro" id="IPR002885">
    <property type="entry name" value="PPR_rpt"/>
</dbReference>
<dbReference type="Pfam" id="PF13041">
    <property type="entry name" value="PPR_2"/>
    <property type="match status" value="1"/>
</dbReference>
<gene>
    <name evidence="4" type="ORF">M0R45_028695</name>
</gene>
<accession>A0AAW1W840</accession>
<comment type="similarity">
    <text evidence="1">Belongs to the PPR family. P subfamily.</text>
</comment>
<organism evidence="4 5">
    <name type="scientific">Rubus argutus</name>
    <name type="common">Southern blackberry</name>
    <dbReference type="NCBI Taxonomy" id="59490"/>
    <lineage>
        <taxon>Eukaryota</taxon>
        <taxon>Viridiplantae</taxon>
        <taxon>Streptophyta</taxon>
        <taxon>Embryophyta</taxon>
        <taxon>Tracheophyta</taxon>
        <taxon>Spermatophyta</taxon>
        <taxon>Magnoliopsida</taxon>
        <taxon>eudicotyledons</taxon>
        <taxon>Gunneridae</taxon>
        <taxon>Pentapetalae</taxon>
        <taxon>rosids</taxon>
        <taxon>fabids</taxon>
        <taxon>Rosales</taxon>
        <taxon>Rosaceae</taxon>
        <taxon>Rosoideae</taxon>
        <taxon>Rosoideae incertae sedis</taxon>
        <taxon>Rubus</taxon>
    </lineage>
</organism>
<protein>
    <recommendedName>
        <fullName evidence="6">Pentatricopeptide repeat-containing protein</fullName>
    </recommendedName>
</protein>
<proteinExistence type="inferred from homology"/>
<evidence type="ECO:0000313" key="4">
    <source>
        <dbReference type="EMBL" id="KAK9920134.1"/>
    </source>
</evidence>
<evidence type="ECO:0000313" key="5">
    <source>
        <dbReference type="Proteomes" id="UP001457282"/>
    </source>
</evidence>
<name>A0AAW1W840_RUBAR</name>
<reference evidence="4 5" key="1">
    <citation type="journal article" date="2023" name="G3 (Bethesda)">
        <title>A chromosome-length genome assembly and annotation of blackberry (Rubus argutus, cv. 'Hillquist').</title>
        <authorList>
            <person name="Bruna T."/>
            <person name="Aryal R."/>
            <person name="Dudchenko O."/>
            <person name="Sargent D.J."/>
            <person name="Mead D."/>
            <person name="Buti M."/>
            <person name="Cavallini A."/>
            <person name="Hytonen T."/>
            <person name="Andres J."/>
            <person name="Pham M."/>
            <person name="Weisz D."/>
            <person name="Mascagni F."/>
            <person name="Usai G."/>
            <person name="Natali L."/>
            <person name="Bassil N."/>
            <person name="Fernandez G.E."/>
            <person name="Lomsadze A."/>
            <person name="Armour M."/>
            <person name="Olukolu B."/>
            <person name="Poorten T."/>
            <person name="Britton C."/>
            <person name="Davik J."/>
            <person name="Ashrafi H."/>
            <person name="Aiden E.L."/>
            <person name="Borodovsky M."/>
            <person name="Worthington M."/>
        </authorList>
    </citation>
    <scope>NUCLEOTIDE SEQUENCE [LARGE SCALE GENOMIC DNA]</scope>
    <source>
        <strain evidence="4">PI 553951</strain>
    </source>
</reference>
<evidence type="ECO:0008006" key="6">
    <source>
        <dbReference type="Google" id="ProtNLM"/>
    </source>
</evidence>